<keyword evidence="2" id="KW-0812">Transmembrane</keyword>
<reference evidence="4 5" key="1">
    <citation type="submission" date="2024-10" db="EMBL/GenBank/DDBJ databases">
        <title>Updated reference genomes for cyclostephanoid diatoms.</title>
        <authorList>
            <person name="Roberts W.R."/>
            <person name="Alverson A.J."/>
        </authorList>
    </citation>
    <scope>NUCLEOTIDE SEQUENCE [LARGE SCALE GENOMIC DNA]</scope>
    <source>
        <strain evidence="4 5">AJA276-08</strain>
    </source>
</reference>
<protein>
    <submittedName>
        <fullName evidence="4">Uncharacterized protein</fullName>
    </submittedName>
</protein>
<feature type="transmembrane region" description="Helical" evidence="2">
    <location>
        <begin position="118"/>
        <end position="138"/>
    </location>
</feature>
<evidence type="ECO:0000256" key="2">
    <source>
        <dbReference type="SAM" id="Phobius"/>
    </source>
</evidence>
<evidence type="ECO:0000256" key="1">
    <source>
        <dbReference type="SAM" id="MobiDB-lite"/>
    </source>
</evidence>
<dbReference type="Proteomes" id="UP001530315">
    <property type="component" value="Unassembled WGS sequence"/>
</dbReference>
<gene>
    <name evidence="4" type="ORF">ACHAW5_007299</name>
</gene>
<evidence type="ECO:0000256" key="3">
    <source>
        <dbReference type="SAM" id="SignalP"/>
    </source>
</evidence>
<accession>A0ABD3NIY6</accession>
<dbReference type="EMBL" id="JALLAZ020001442">
    <property type="protein sequence ID" value="KAL3774881.1"/>
    <property type="molecule type" value="Genomic_DNA"/>
</dbReference>
<sequence>MTAPRFVVLCLAVVAAIATAFAPSEPPTSVNSKWSAKTSTYTPMKRVGFATPPPSFNRNHCSNGVCMSSDPKSDSDGTVYDDEPILEPPRDPLSNSMKERLAREASIGLDSDKSQTNVILYISVVVALLVALGGQGILY</sequence>
<feature type="signal peptide" evidence="3">
    <location>
        <begin position="1"/>
        <end position="20"/>
    </location>
</feature>
<keyword evidence="3" id="KW-0732">Signal</keyword>
<feature type="region of interest" description="Disordered" evidence="1">
    <location>
        <begin position="62"/>
        <end position="96"/>
    </location>
</feature>
<name>A0ABD3NIY6_9STRA</name>
<proteinExistence type="predicted"/>
<evidence type="ECO:0000313" key="4">
    <source>
        <dbReference type="EMBL" id="KAL3774881.1"/>
    </source>
</evidence>
<feature type="chain" id="PRO_5044819382" evidence="3">
    <location>
        <begin position="21"/>
        <end position="139"/>
    </location>
</feature>
<comment type="caution">
    <text evidence="4">The sequence shown here is derived from an EMBL/GenBank/DDBJ whole genome shotgun (WGS) entry which is preliminary data.</text>
</comment>
<keyword evidence="5" id="KW-1185">Reference proteome</keyword>
<organism evidence="4 5">
    <name type="scientific">Stephanodiscus triporus</name>
    <dbReference type="NCBI Taxonomy" id="2934178"/>
    <lineage>
        <taxon>Eukaryota</taxon>
        <taxon>Sar</taxon>
        <taxon>Stramenopiles</taxon>
        <taxon>Ochrophyta</taxon>
        <taxon>Bacillariophyta</taxon>
        <taxon>Coscinodiscophyceae</taxon>
        <taxon>Thalassiosirophycidae</taxon>
        <taxon>Stephanodiscales</taxon>
        <taxon>Stephanodiscaceae</taxon>
        <taxon>Stephanodiscus</taxon>
    </lineage>
</organism>
<keyword evidence="2" id="KW-0472">Membrane</keyword>
<evidence type="ECO:0000313" key="5">
    <source>
        <dbReference type="Proteomes" id="UP001530315"/>
    </source>
</evidence>
<dbReference type="AlphaFoldDB" id="A0ABD3NIY6"/>
<keyword evidence="2" id="KW-1133">Transmembrane helix</keyword>